<keyword evidence="8" id="KW-0966">Cell projection</keyword>
<dbReference type="InterPro" id="IPR011047">
    <property type="entry name" value="Quinoprotein_ADH-like_sf"/>
</dbReference>
<dbReference type="EMBL" id="VJMJ01000243">
    <property type="protein sequence ID" value="KAF0725370.1"/>
    <property type="molecule type" value="Genomic_DNA"/>
</dbReference>
<dbReference type="InterPro" id="IPR015943">
    <property type="entry name" value="WD40/YVTN_repeat-like_dom_sf"/>
</dbReference>
<feature type="compositionally biased region" description="Basic and acidic residues" evidence="10">
    <location>
        <begin position="1330"/>
        <end position="1346"/>
    </location>
</feature>
<dbReference type="Proteomes" id="UP000481153">
    <property type="component" value="Unassembled WGS sequence"/>
</dbReference>
<keyword evidence="7" id="KW-0206">Cytoskeleton</keyword>
<evidence type="ECO:0000256" key="4">
    <source>
        <dbReference type="ARBA" id="ARBA00022574"/>
    </source>
</evidence>
<evidence type="ECO:0000256" key="2">
    <source>
        <dbReference type="ARBA" id="ARBA00004245"/>
    </source>
</evidence>
<evidence type="ECO:0000256" key="3">
    <source>
        <dbReference type="ARBA" id="ARBA00022490"/>
    </source>
</evidence>
<comment type="subcellular location">
    <subcellularLocation>
        <location evidence="1">Cell projection</location>
        <location evidence="1">Cilium</location>
    </subcellularLocation>
    <subcellularLocation>
        <location evidence="2">Cytoplasm</location>
        <location evidence="2">Cytoskeleton</location>
    </subcellularLocation>
</comment>
<dbReference type="Gene3D" id="2.130.10.10">
    <property type="entry name" value="YVTN repeat-like/Quinoprotein amine dehydrogenase"/>
    <property type="match status" value="3"/>
</dbReference>
<comment type="caution">
    <text evidence="11">The sequence shown here is derived from an EMBL/GenBank/DDBJ whole genome shotgun (WGS) entry which is preliminary data.</text>
</comment>
<evidence type="ECO:0000256" key="8">
    <source>
        <dbReference type="ARBA" id="ARBA00023273"/>
    </source>
</evidence>
<reference evidence="11 12" key="1">
    <citation type="submission" date="2019-07" db="EMBL/GenBank/DDBJ databases">
        <title>Genomics analysis of Aphanomyces spp. identifies a new class of oomycete effector associated with host adaptation.</title>
        <authorList>
            <person name="Gaulin E."/>
        </authorList>
    </citation>
    <scope>NUCLEOTIDE SEQUENCE [LARGE SCALE GENOMIC DNA]</scope>
    <source>
        <strain evidence="11 12">ATCC 201684</strain>
    </source>
</reference>
<dbReference type="SUPFAM" id="SSF50960">
    <property type="entry name" value="TolB, C-terminal domain"/>
    <property type="match status" value="1"/>
</dbReference>
<evidence type="ECO:0000256" key="7">
    <source>
        <dbReference type="ARBA" id="ARBA00023212"/>
    </source>
</evidence>
<keyword evidence="6 9" id="KW-0175">Coiled coil</keyword>
<evidence type="ECO:0008006" key="13">
    <source>
        <dbReference type="Google" id="ProtNLM"/>
    </source>
</evidence>
<keyword evidence="5" id="KW-0677">Repeat</keyword>
<keyword evidence="4" id="KW-0853">WD repeat</keyword>
<evidence type="ECO:0000313" key="12">
    <source>
        <dbReference type="Proteomes" id="UP000481153"/>
    </source>
</evidence>
<feature type="region of interest" description="Disordered" evidence="10">
    <location>
        <begin position="1329"/>
        <end position="1348"/>
    </location>
</feature>
<accession>A0A6G0WFV8</accession>
<feature type="region of interest" description="Disordered" evidence="10">
    <location>
        <begin position="968"/>
        <end position="993"/>
    </location>
</feature>
<feature type="coiled-coil region" evidence="9">
    <location>
        <begin position="1252"/>
        <end position="1286"/>
    </location>
</feature>
<organism evidence="11 12">
    <name type="scientific">Aphanomyces euteiches</name>
    <dbReference type="NCBI Taxonomy" id="100861"/>
    <lineage>
        <taxon>Eukaryota</taxon>
        <taxon>Sar</taxon>
        <taxon>Stramenopiles</taxon>
        <taxon>Oomycota</taxon>
        <taxon>Saprolegniomycetes</taxon>
        <taxon>Saprolegniales</taxon>
        <taxon>Verrucalvaceae</taxon>
        <taxon>Aphanomyces</taxon>
    </lineage>
</organism>
<sequence length="1717" mass="191653">MSVEGTVKHAVAYDGGAIVMTDENTMLTKCGNGLKFTSIVNNSQHFLTRPKSARITAFDAHVKTGQIAVAAHEENAEVAIYSLAEKKFRGKFKIATGDSVFEYSMVRFSRCGSRLLSIGTHMEHQIRVWDVDKFEALDGCLVTVSQHVLFASFCPLNADIFVTGRGEGITFWRVCKGRASTYRFSRVDGALSHESAQEQKVVSDVAGINDHRLFPTPADASSGDRGDDDLILEKRHQYICHCWTKAGTLYVTNQLGELLTFDPSTGSVLAIVTLSHSAVAVALQLTSENLIVAFSDNSMRWITEADSSVSQAVALPAKIATVALTPACRTLVLGTATGAIFHVSAILDDEDKTSSLVPLGAGHQGAILTLSVLIPSGGTTNDAVIVSGGTSGFLHITTVVGCRHVMVADLQDLFDVNKSASTSPTIHYAITSIATRYLDPIVLVGDASGRLRILGFAKAPLGSGSSIDISPLHNLRVTATSVLDLLEIHPSLPLALVGSSYDSTILVLSLEPEKHFRVVGYVRCTEGPPTLLKWVPTSSLESTYFVTATASKLFYCPLINMDDRGTTELKLVPLGNTAIPSPCHGGSFLLAPGKILAAFDRTAKAVHIVKVFDAPGSEKDHEFKLMEATRTHQKPVTCLARGMLSSKDGHEIIATGGADGAVVLWLVQTKRSSSAVHLKDIELDLHKQKNIALHAGAVTSLTFATCDENLYLYSTGVDGAVFCIDLKFLDGLIMSKSVAEGASPLYAALLAKDKPYGKVRLALADDAKPFMTKYVEEQEQLERAKFDAVKDNIRGPLAEIQLKLKTMLQHNADVPEIEALARAEFVINKEQESALLAQNATRAMEVRRNISRQIAEMNIVRERMKNEFWDSSDAKGKQLHGLQATTLKVYNIPTRKLSKLERRQQDTVQQLRRLEFHMATVEPTQSGSDSLHRRKSSLYHHGDLIPPNISWMANAGLLHPSIVRRGADATTGDKSKAGAAPNSKRDEDSGESGPVRLVDLIYHPAMIRTRKQQRTQMHLLKAYKRLLINDFNAEFDEMVKLKETKMDEIEAKNGRIREISAELQIIEHVNVYSWHPDEIADSMMRLAEGEMTKTPYETEAMRKAREAAEAAQRELAEKNKKDDVAGRALDDMMHGTLETKKEMTVAQIAAREAWMDEIPLDEMTAEQKQKVQAYETEAAKILEEKEKYKKLLDLELKKLKVDIIDICKAFDDKLKQLHDLYLATRMSVLTQQMYILRLGDVIMEHEYSRYEKMLLEKEIDKIENEIKALTADASEFETRMEICREEWHRAVEEDKQHEKAFVKEIEDAAGIPLEHEVLRTLTELYRKRRNTEGDSREEKKGRKMTELKGSSRNLMAAETEVESSCDPFSHIDTKKKKHEVKRILPLDPDVDRPESIATDSPVWNALNDCRAKKITSEQVVKAKNDAYVEAKEVVESTEAKLAILQDKVDRYTQALHDLEVTLNLNSENHPILIKIKQGQDEASGDDVVELGEETESALLICRSSVEKLNSTILVHGNEQVSILTKIKNFRKNINLMEWEHEYLEMQKRNMEDHYTDLQLLRVTKNLQELITTGDATQKQKQEQALLESKLAYLGKSHQVHEVKLNKTTMALNSQLGERLKENEQFKRQLQDLQTHIQIREDIVASRRANASVKSTSGKPKDNKLKAITVRRKLVDLAKAQSEEIEFMRQELDKIRRRTFPSFVQPVNALPPDDIFDD</sequence>
<evidence type="ECO:0000256" key="6">
    <source>
        <dbReference type="ARBA" id="ARBA00023054"/>
    </source>
</evidence>
<protein>
    <recommendedName>
        <fullName evidence="13">Cilia- and flagella-associated protein 43</fullName>
    </recommendedName>
</protein>
<proteinExistence type="predicted"/>
<evidence type="ECO:0000313" key="11">
    <source>
        <dbReference type="EMBL" id="KAF0725370.1"/>
    </source>
</evidence>
<keyword evidence="3" id="KW-0963">Cytoplasm</keyword>
<dbReference type="SUPFAM" id="SSF50998">
    <property type="entry name" value="Quinoprotein alcohol dehydrogenase-like"/>
    <property type="match status" value="1"/>
</dbReference>
<evidence type="ECO:0000256" key="10">
    <source>
        <dbReference type="SAM" id="MobiDB-lite"/>
    </source>
</evidence>
<evidence type="ECO:0000256" key="1">
    <source>
        <dbReference type="ARBA" id="ARBA00004138"/>
    </source>
</evidence>
<evidence type="ECO:0000256" key="9">
    <source>
        <dbReference type="SAM" id="Coils"/>
    </source>
</evidence>
<feature type="coiled-coil region" evidence="9">
    <location>
        <begin position="1427"/>
        <end position="1461"/>
    </location>
</feature>
<dbReference type="PANTHER" id="PTHR14885:SF1">
    <property type="entry name" value="CILIA- AND FLAGELLA-ASSOCIATED PROTEIN 43"/>
    <property type="match status" value="1"/>
</dbReference>
<dbReference type="GO" id="GO:0060271">
    <property type="term" value="P:cilium assembly"/>
    <property type="evidence" value="ECO:0007669"/>
    <property type="project" value="TreeGrafter"/>
</dbReference>
<dbReference type="PANTHER" id="PTHR14885">
    <property type="entry name" value="CILIA- AND FLAGELLA-ASSOCIATED PROTEIN 43-RELATED"/>
    <property type="match status" value="1"/>
</dbReference>
<dbReference type="Pfam" id="PF25828">
    <property type="entry name" value="CC_Cfap43"/>
    <property type="match status" value="2"/>
</dbReference>
<evidence type="ECO:0000256" key="5">
    <source>
        <dbReference type="ARBA" id="ARBA00022737"/>
    </source>
</evidence>
<dbReference type="GO" id="GO:0005930">
    <property type="term" value="C:axoneme"/>
    <property type="evidence" value="ECO:0007669"/>
    <property type="project" value="TreeGrafter"/>
</dbReference>
<gene>
    <name evidence="11" type="ORF">Ae201684_016141</name>
</gene>
<dbReference type="VEuPathDB" id="FungiDB:AeMF1_016119"/>
<name>A0A6G0WFV8_9STRA</name>
<feature type="coiled-coil region" evidence="9">
    <location>
        <begin position="1670"/>
        <end position="1697"/>
    </location>
</feature>
<keyword evidence="12" id="KW-1185">Reference proteome</keyword>
<feature type="coiled-coil region" evidence="9">
    <location>
        <begin position="1164"/>
        <end position="1202"/>
    </location>
</feature>